<reference evidence="2 3" key="1">
    <citation type="submission" date="2018-08" db="EMBL/GenBank/DDBJ databases">
        <title>Altererythrobacter sp.Ery1 and Ery12, the genome sequencing of novel strains in genus Alterythrobacter.</title>
        <authorList>
            <person name="Cheng H."/>
            <person name="Wu Y.-H."/>
            <person name="Fang C."/>
            <person name="Xu X.-W."/>
        </authorList>
    </citation>
    <scope>NUCLEOTIDE SEQUENCE [LARGE SCALE GENOMIC DNA]</scope>
    <source>
        <strain evidence="2 3">Ery1</strain>
    </source>
</reference>
<dbReference type="EMBL" id="QXFK01000014">
    <property type="protein sequence ID" value="RIV79553.1"/>
    <property type="molecule type" value="Genomic_DNA"/>
</dbReference>
<dbReference type="Pfam" id="PF08299">
    <property type="entry name" value="Bac_DnaA_C"/>
    <property type="match status" value="1"/>
</dbReference>
<dbReference type="SUPFAM" id="SSF46785">
    <property type="entry name" value="Winged helix' DNA-binding domain"/>
    <property type="match status" value="1"/>
</dbReference>
<dbReference type="GO" id="GO:0006275">
    <property type="term" value="P:regulation of DNA replication"/>
    <property type="evidence" value="ECO:0007669"/>
    <property type="project" value="InterPro"/>
</dbReference>
<evidence type="ECO:0000313" key="3">
    <source>
        <dbReference type="Proteomes" id="UP000285092"/>
    </source>
</evidence>
<dbReference type="Gene3D" id="1.10.1750.10">
    <property type="match status" value="1"/>
</dbReference>
<evidence type="ECO:0000259" key="1">
    <source>
        <dbReference type="SMART" id="SM00760"/>
    </source>
</evidence>
<dbReference type="GO" id="GO:0043565">
    <property type="term" value="F:sequence-specific DNA binding"/>
    <property type="evidence" value="ECO:0007669"/>
    <property type="project" value="InterPro"/>
</dbReference>
<dbReference type="SMART" id="SM00760">
    <property type="entry name" value="Bac_DnaA_C"/>
    <property type="match status" value="1"/>
</dbReference>
<sequence length="182" mass="20170">MKPLRSKLLRYLRELARAGQPCPLNRDLAAHLGASADGISEALTQLRDLNRIAIERVGNRRIVTLLGEGIATADPRPAPEPIVVRPRVREIIDTASRIFDVPAKDIASASRLRMHSTPRQVVCYVASQRGWRSTEIGRVLQRDHSTVLYGLDRVRARRAADAEFAAKVAELLERSPVRVVAG</sequence>
<keyword evidence="3" id="KW-1185">Reference proteome</keyword>
<proteinExistence type="predicted"/>
<dbReference type="RefSeq" id="WP_119512385.1">
    <property type="nucleotide sequence ID" value="NZ_QXFK01000014.1"/>
</dbReference>
<protein>
    <recommendedName>
        <fullName evidence="1">Chromosomal replication initiator DnaA C-terminal domain-containing protein</fullName>
    </recommendedName>
</protein>
<name>A0A418NJS6_9SPHN</name>
<dbReference type="Proteomes" id="UP000285092">
    <property type="component" value="Unassembled WGS sequence"/>
</dbReference>
<dbReference type="InterPro" id="IPR010921">
    <property type="entry name" value="Trp_repressor/repl_initiator"/>
</dbReference>
<dbReference type="InterPro" id="IPR013159">
    <property type="entry name" value="DnaA_C"/>
</dbReference>
<organism evidence="2 3">
    <name type="scientific">Pelagerythrobacter aerophilus</name>
    <dbReference type="NCBI Taxonomy" id="2306995"/>
    <lineage>
        <taxon>Bacteria</taxon>
        <taxon>Pseudomonadati</taxon>
        <taxon>Pseudomonadota</taxon>
        <taxon>Alphaproteobacteria</taxon>
        <taxon>Sphingomonadales</taxon>
        <taxon>Erythrobacteraceae</taxon>
        <taxon>Pelagerythrobacter</taxon>
    </lineage>
</organism>
<dbReference type="OrthoDB" id="7776290at2"/>
<gene>
    <name evidence="2" type="ORF">D2V04_06165</name>
</gene>
<comment type="caution">
    <text evidence="2">The sequence shown here is derived from an EMBL/GenBank/DDBJ whole genome shotgun (WGS) entry which is preliminary data.</text>
</comment>
<dbReference type="GO" id="GO:0006270">
    <property type="term" value="P:DNA replication initiation"/>
    <property type="evidence" value="ECO:0007669"/>
    <property type="project" value="InterPro"/>
</dbReference>
<feature type="domain" description="Chromosomal replication initiator DnaA C-terminal" evidence="1">
    <location>
        <begin position="87"/>
        <end position="154"/>
    </location>
</feature>
<evidence type="ECO:0000313" key="2">
    <source>
        <dbReference type="EMBL" id="RIV79553.1"/>
    </source>
</evidence>
<accession>A0A418NJS6</accession>
<dbReference type="InterPro" id="IPR036390">
    <property type="entry name" value="WH_DNA-bd_sf"/>
</dbReference>
<dbReference type="AlphaFoldDB" id="A0A418NJS6"/>
<dbReference type="SUPFAM" id="SSF48295">
    <property type="entry name" value="TrpR-like"/>
    <property type="match status" value="1"/>
</dbReference>
<dbReference type="CDD" id="cd06571">
    <property type="entry name" value="Bac_DnaA_C"/>
    <property type="match status" value="1"/>
</dbReference>
<dbReference type="GO" id="GO:0005524">
    <property type="term" value="F:ATP binding"/>
    <property type="evidence" value="ECO:0007669"/>
    <property type="project" value="InterPro"/>
</dbReference>